<sequence>MRYVMNNQTDATHNIAMDTWLLNDLKPDEPIFTLWQNRNAVILGQNQNTFQEVNQEYVDDHGIQVVRRVTGGGAVYHDLGNLNFTFIVPVEQTAEVNFHKFVQPMLAALHSLDIPAEITGRNDLVIDGKKISGNAQRYANGYLMHHGTLLFDTNVDTMVHALNVADEKFMSKAAKSVRSRVGMIKNYAPKETTMDSFFEALQYYLSNQGKDQEIILDSAQNAQITDLQKRQFSTWDWNYGKSPAFNFHSHEKFTGGAVDVFAQVEEGIIRDIHFEGDFLGLLDITPLRQKLIGQKFDEANIKRVLDEMDASDNYFGHIPNHDIAKMFAS</sequence>
<dbReference type="PANTHER" id="PTHR12561">
    <property type="entry name" value="LIPOATE-PROTEIN LIGASE"/>
    <property type="match status" value="1"/>
</dbReference>
<evidence type="ECO:0000256" key="3">
    <source>
        <dbReference type="ARBA" id="ARBA00012367"/>
    </source>
</evidence>
<keyword evidence="10" id="KW-1185">Reference proteome</keyword>
<keyword evidence="5" id="KW-0547">Nucleotide-binding</keyword>
<dbReference type="Gene3D" id="3.30.390.50">
    <property type="entry name" value="CO dehydrogenase flavoprotein, C-terminal domain"/>
    <property type="match status" value="1"/>
</dbReference>
<dbReference type="AlphaFoldDB" id="A0A4R5N8C8"/>
<dbReference type="SUPFAM" id="SSF82649">
    <property type="entry name" value="SufE/NifU"/>
    <property type="match status" value="1"/>
</dbReference>
<accession>A0A4R5N8C8</accession>
<evidence type="ECO:0000256" key="2">
    <source>
        <dbReference type="ARBA" id="ARBA00005124"/>
    </source>
</evidence>
<evidence type="ECO:0000256" key="7">
    <source>
        <dbReference type="ARBA" id="ARBA00048037"/>
    </source>
</evidence>
<evidence type="ECO:0000313" key="9">
    <source>
        <dbReference type="EMBL" id="TDG68166.1"/>
    </source>
</evidence>
<dbReference type="GO" id="GO:0017118">
    <property type="term" value="F:lipoyltransferase activity"/>
    <property type="evidence" value="ECO:0007669"/>
    <property type="project" value="TreeGrafter"/>
</dbReference>
<dbReference type="Pfam" id="PF21948">
    <property type="entry name" value="LplA-B_cat"/>
    <property type="match status" value="1"/>
</dbReference>
<keyword evidence="4" id="KW-0436">Ligase</keyword>
<dbReference type="GO" id="GO:0005737">
    <property type="term" value="C:cytoplasm"/>
    <property type="evidence" value="ECO:0007669"/>
    <property type="project" value="TreeGrafter"/>
</dbReference>
<comment type="pathway">
    <text evidence="1">Protein modification; protein lipoylation via exogenous pathway; protein N(6)-(lipoyl)lysine from lipoate: step 2/2.</text>
</comment>
<dbReference type="EC" id="6.3.1.20" evidence="3"/>
<dbReference type="GO" id="GO:0005524">
    <property type="term" value="F:ATP binding"/>
    <property type="evidence" value="ECO:0007669"/>
    <property type="project" value="UniProtKB-KW"/>
</dbReference>
<evidence type="ECO:0000313" key="10">
    <source>
        <dbReference type="Proteomes" id="UP000295681"/>
    </source>
</evidence>
<organism evidence="9 10">
    <name type="scientific">Leuconostoc fallax</name>
    <dbReference type="NCBI Taxonomy" id="1251"/>
    <lineage>
        <taxon>Bacteria</taxon>
        <taxon>Bacillati</taxon>
        <taxon>Bacillota</taxon>
        <taxon>Bacilli</taxon>
        <taxon>Lactobacillales</taxon>
        <taxon>Lactobacillaceae</taxon>
        <taxon>Leuconostoc</taxon>
    </lineage>
</organism>
<evidence type="ECO:0000256" key="4">
    <source>
        <dbReference type="ARBA" id="ARBA00022598"/>
    </source>
</evidence>
<dbReference type="PROSITE" id="PS51733">
    <property type="entry name" value="BPL_LPL_CATALYTIC"/>
    <property type="match status" value="1"/>
</dbReference>
<comment type="caution">
    <text evidence="9">The sequence shown here is derived from an EMBL/GenBank/DDBJ whole genome shotgun (WGS) entry which is preliminary data.</text>
</comment>
<reference evidence="9 10" key="1">
    <citation type="journal article" date="2019" name="Appl. Microbiol. Biotechnol.">
        <title>Uncovering carbohydrate metabolism through a genotype-phenotype association study of 56 lactic acid bacteria genomes.</title>
        <authorList>
            <person name="Buron-Moles G."/>
            <person name="Chailyan A."/>
            <person name="Dolejs I."/>
            <person name="Forster J."/>
            <person name="Miks M.H."/>
        </authorList>
    </citation>
    <scope>NUCLEOTIDE SEQUENCE [LARGE SCALE GENOMIC DNA]</scope>
    <source>
        <strain evidence="9 10">ATCC 700006</strain>
    </source>
</reference>
<dbReference type="CDD" id="cd16443">
    <property type="entry name" value="LplA"/>
    <property type="match status" value="1"/>
</dbReference>
<dbReference type="GO" id="GO:0016979">
    <property type="term" value="F:lipoate-protein ligase activity"/>
    <property type="evidence" value="ECO:0007669"/>
    <property type="project" value="UniProtKB-EC"/>
</dbReference>
<dbReference type="Pfam" id="PF10437">
    <property type="entry name" value="Lip_prot_lig_C"/>
    <property type="match status" value="1"/>
</dbReference>
<protein>
    <recommendedName>
        <fullName evidence="3">lipoate--protein ligase</fullName>
        <ecNumber evidence="3">6.3.1.20</ecNumber>
    </recommendedName>
</protein>
<comment type="pathway">
    <text evidence="2">Protein modification; protein lipoylation via exogenous pathway; protein N(6)-(lipoyl)lysine from lipoate: step 1/2.</text>
</comment>
<dbReference type="Gene3D" id="3.30.930.10">
    <property type="entry name" value="Bira Bifunctional Protein, Domain 2"/>
    <property type="match status" value="1"/>
</dbReference>
<evidence type="ECO:0000256" key="1">
    <source>
        <dbReference type="ARBA" id="ARBA00005085"/>
    </source>
</evidence>
<dbReference type="PANTHER" id="PTHR12561:SF3">
    <property type="entry name" value="LIPOYLTRANSFERASE 1, MITOCHONDRIAL"/>
    <property type="match status" value="1"/>
</dbReference>
<gene>
    <name evidence="9" type="ORF">C5L23_000472</name>
</gene>
<dbReference type="SUPFAM" id="SSF55681">
    <property type="entry name" value="Class II aaRS and biotin synthetases"/>
    <property type="match status" value="1"/>
</dbReference>
<dbReference type="InterPro" id="IPR019491">
    <property type="entry name" value="Lipoate_protein_ligase_C"/>
</dbReference>
<keyword evidence="6" id="KW-0067">ATP-binding</keyword>
<evidence type="ECO:0000256" key="6">
    <source>
        <dbReference type="ARBA" id="ARBA00022840"/>
    </source>
</evidence>
<dbReference type="InterPro" id="IPR004562">
    <property type="entry name" value="LipoylTrfase_LipoateP_Ligase"/>
</dbReference>
<dbReference type="RefSeq" id="WP_133264418.1">
    <property type="nucleotide sequence ID" value="NZ_JAGYGP010000001.1"/>
</dbReference>
<feature type="domain" description="BPL/LPL catalytic" evidence="8">
    <location>
        <begin position="26"/>
        <end position="205"/>
    </location>
</feature>
<dbReference type="UniPathway" id="UPA00537">
    <property type="reaction ID" value="UER00594"/>
</dbReference>
<proteinExistence type="predicted"/>
<dbReference type="STRING" id="907931.GCA_000165675_00853"/>
<evidence type="ECO:0000259" key="8">
    <source>
        <dbReference type="PROSITE" id="PS51733"/>
    </source>
</evidence>
<dbReference type="NCBIfam" id="TIGR00545">
    <property type="entry name" value="lipoyltrans"/>
    <property type="match status" value="1"/>
</dbReference>
<dbReference type="EMBL" id="PUFI01000014">
    <property type="protein sequence ID" value="TDG68166.1"/>
    <property type="molecule type" value="Genomic_DNA"/>
</dbReference>
<dbReference type="GO" id="GO:0009249">
    <property type="term" value="P:protein lipoylation"/>
    <property type="evidence" value="ECO:0007669"/>
    <property type="project" value="InterPro"/>
</dbReference>
<evidence type="ECO:0000256" key="5">
    <source>
        <dbReference type="ARBA" id="ARBA00022741"/>
    </source>
</evidence>
<dbReference type="InterPro" id="IPR004143">
    <property type="entry name" value="BPL_LPL_catalytic"/>
</dbReference>
<dbReference type="InterPro" id="IPR045864">
    <property type="entry name" value="aa-tRNA-synth_II/BPL/LPL"/>
</dbReference>
<name>A0A4R5N8C8_9LACO</name>
<dbReference type="Proteomes" id="UP000295681">
    <property type="component" value="Unassembled WGS sequence"/>
</dbReference>
<comment type="catalytic activity">
    <reaction evidence="7">
        <text>L-lysyl-[lipoyl-carrier protein] + (R)-lipoate + ATP = N(6)-[(R)-lipoyl]-L-lysyl-[lipoyl-carrier protein] + AMP + diphosphate + H(+)</text>
        <dbReference type="Rhea" id="RHEA:49288"/>
        <dbReference type="Rhea" id="RHEA-COMP:10500"/>
        <dbReference type="Rhea" id="RHEA-COMP:10502"/>
        <dbReference type="ChEBI" id="CHEBI:15378"/>
        <dbReference type="ChEBI" id="CHEBI:29969"/>
        <dbReference type="ChEBI" id="CHEBI:30616"/>
        <dbReference type="ChEBI" id="CHEBI:33019"/>
        <dbReference type="ChEBI" id="CHEBI:83088"/>
        <dbReference type="ChEBI" id="CHEBI:83099"/>
        <dbReference type="ChEBI" id="CHEBI:456215"/>
        <dbReference type="EC" id="6.3.1.20"/>
    </reaction>
</comment>